<dbReference type="InterPro" id="IPR007627">
    <property type="entry name" value="RNA_pol_sigma70_r2"/>
</dbReference>
<gene>
    <name evidence="2" type="ORF">OMM_04600</name>
</gene>
<comment type="caution">
    <text evidence="2">The sequence shown here is derived from an EMBL/GenBank/DDBJ whole genome shotgun (WGS) entry which is preliminary data.</text>
</comment>
<dbReference type="InterPro" id="IPR013325">
    <property type="entry name" value="RNA_pol_sigma_r2"/>
</dbReference>
<sequence length="168" mass="20287">MDHIKINYHDSETFLMKNGNDPNTGYLPCIQDNDCDAFVLKYIDFVYYIVMKFKPSVTDDEVEELVHDIFLQLLQNNREKLKRYDPVKGFSLKNWINLIATRFIINYLRRKNRNVVFKASDSNNPDFLECFENTNHFFPHQNKMLAHIEDLIETLPKRYRLFFELFYQ</sequence>
<proteinExistence type="predicted"/>
<evidence type="ECO:0000259" key="1">
    <source>
        <dbReference type="Pfam" id="PF04542"/>
    </source>
</evidence>
<dbReference type="NCBIfam" id="TIGR02937">
    <property type="entry name" value="sigma70-ECF"/>
    <property type="match status" value="1"/>
</dbReference>
<dbReference type="Proteomes" id="UP000189670">
    <property type="component" value="Unassembled WGS sequence"/>
</dbReference>
<dbReference type="AlphaFoldDB" id="A0A1V1P0K9"/>
<protein>
    <recommendedName>
        <fullName evidence="1">RNA polymerase sigma-70 region 2 domain-containing protein</fullName>
    </recommendedName>
</protein>
<dbReference type="Gene3D" id="1.10.1740.10">
    <property type="match status" value="1"/>
</dbReference>
<evidence type="ECO:0000313" key="2">
    <source>
        <dbReference type="EMBL" id="ETR68389.1"/>
    </source>
</evidence>
<dbReference type="SUPFAM" id="SSF88946">
    <property type="entry name" value="Sigma2 domain of RNA polymerase sigma factors"/>
    <property type="match status" value="1"/>
</dbReference>
<dbReference type="InterPro" id="IPR014284">
    <property type="entry name" value="RNA_pol_sigma-70_dom"/>
</dbReference>
<dbReference type="GO" id="GO:0003700">
    <property type="term" value="F:DNA-binding transcription factor activity"/>
    <property type="evidence" value="ECO:0007669"/>
    <property type="project" value="InterPro"/>
</dbReference>
<dbReference type="GO" id="GO:0006352">
    <property type="term" value="P:DNA-templated transcription initiation"/>
    <property type="evidence" value="ECO:0007669"/>
    <property type="project" value="InterPro"/>
</dbReference>
<dbReference type="Pfam" id="PF04542">
    <property type="entry name" value="Sigma70_r2"/>
    <property type="match status" value="1"/>
</dbReference>
<accession>A0A1V1P0K9</accession>
<reference evidence="3" key="1">
    <citation type="submission" date="2012-11" db="EMBL/GenBank/DDBJ databases">
        <authorList>
            <person name="Lucero-Rivera Y.E."/>
            <person name="Tovar-Ramirez D."/>
        </authorList>
    </citation>
    <scope>NUCLEOTIDE SEQUENCE [LARGE SCALE GENOMIC DNA]</scope>
    <source>
        <strain evidence="3">Araruama</strain>
    </source>
</reference>
<name>A0A1V1P0K9_9BACT</name>
<organism evidence="2 3">
    <name type="scientific">Candidatus Magnetoglobus multicellularis str. Araruama</name>
    <dbReference type="NCBI Taxonomy" id="890399"/>
    <lineage>
        <taxon>Bacteria</taxon>
        <taxon>Pseudomonadati</taxon>
        <taxon>Thermodesulfobacteriota</taxon>
        <taxon>Desulfobacteria</taxon>
        <taxon>Desulfobacterales</taxon>
        <taxon>Desulfobacteraceae</taxon>
        <taxon>Candidatus Magnetoglobus</taxon>
    </lineage>
</organism>
<evidence type="ECO:0000313" key="3">
    <source>
        <dbReference type="Proteomes" id="UP000189670"/>
    </source>
</evidence>
<feature type="domain" description="RNA polymerase sigma-70 region 2" evidence="1">
    <location>
        <begin position="39"/>
        <end position="113"/>
    </location>
</feature>
<dbReference type="EMBL" id="ATBP01000973">
    <property type="protein sequence ID" value="ETR68389.1"/>
    <property type="molecule type" value="Genomic_DNA"/>
</dbReference>